<proteinExistence type="predicted"/>
<name>A0ACB7TM62_HYAAI</name>
<organism evidence="1 2">
    <name type="scientific">Hyalomma asiaticum</name>
    <name type="common">Tick</name>
    <dbReference type="NCBI Taxonomy" id="266040"/>
    <lineage>
        <taxon>Eukaryota</taxon>
        <taxon>Metazoa</taxon>
        <taxon>Ecdysozoa</taxon>
        <taxon>Arthropoda</taxon>
        <taxon>Chelicerata</taxon>
        <taxon>Arachnida</taxon>
        <taxon>Acari</taxon>
        <taxon>Parasitiformes</taxon>
        <taxon>Ixodida</taxon>
        <taxon>Ixodoidea</taxon>
        <taxon>Ixodidae</taxon>
        <taxon>Hyalomminae</taxon>
        <taxon>Hyalomma</taxon>
    </lineage>
</organism>
<keyword evidence="2" id="KW-1185">Reference proteome</keyword>
<reference evidence="1" key="1">
    <citation type="submission" date="2020-05" db="EMBL/GenBank/DDBJ databases">
        <title>Large-scale comparative analyses of tick genomes elucidate their genetic diversity and vector capacities.</title>
        <authorList>
            <person name="Jia N."/>
            <person name="Wang J."/>
            <person name="Shi W."/>
            <person name="Du L."/>
            <person name="Sun Y."/>
            <person name="Zhan W."/>
            <person name="Jiang J."/>
            <person name="Wang Q."/>
            <person name="Zhang B."/>
            <person name="Ji P."/>
            <person name="Sakyi L.B."/>
            <person name="Cui X."/>
            <person name="Yuan T."/>
            <person name="Jiang B."/>
            <person name="Yang W."/>
            <person name="Lam T.T.-Y."/>
            <person name="Chang Q."/>
            <person name="Ding S."/>
            <person name="Wang X."/>
            <person name="Zhu J."/>
            <person name="Ruan X."/>
            <person name="Zhao L."/>
            <person name="Wei J."/>
            <person name="Que T."/>
            <person name="Du C."/>
            <person name="Cheng J."/>
            <person name="Dai P."/>
            <person name="Han X."/>
            <person name="Huang E."/>
            <person name="Gao Y."/>
            <person name="Liu J."/>
            <person name="Shao H."/>
            <person name="Ye R."/>
            <person name="Li L."/>
            <person name="Wei W."/>
            <person name="Wang X."/>
            <person name="Wang C."/>
            <person name="Yang T."/>
            <person name="Huo Q."/>
            <person name="Li W."/>
            <person name="Guo W."/>
            <person name="Chen H."/>
            <person name="Zhou L."/>
            <person name="Ni X."/>
            <person name="Tian J."/>
            <person name="Zhou Y."/>
            <person name="Sheng Y."/>
            <person name="Liu T."/>
            <person name="Pan Y."/>
            <person name="Xia L."/>
            <person name="Li J."/>
            <person name="Zhao F."/>
            <person name="Cao W."/>
        </authorList>
    </citation>
    <scope>NUCLEOTIDE SEQUENCE</scope>
    <source>
        <strain evidence="1">Hyas-2018</strain>
    </source>
</reference>
<comment type="caution">
    <text evidence="1">The sequence shown here is derived from an EMBL/GenBank/DDBJ whole genome shotgun (WGS) entry which is preliminary data.</text>
</comment>
<evidence type="ECO:0000313" key="1">
    <source>
        <dbReference type="EMBL" id="KAH6948125.1"/>
    </source>
</evidence>
<gene>
    <name evidence="1" type="ORF">HPB50_023063</name>
</gene>
<dbReference type="EMBL" id="CM023481">
    <property type="protein sequence ID" value="KAH6948125.1"/>
    <property type="molecule type" value="Genomic_DNA"/>
</dbReference>
<dbReference type="Proteomes" id="UP000821845">
    <property type="component" value="Chromosome 1"/>
</dbReference>
<evidence type="ECO:0000313" key="2">
    <source>
        <dbReference type="Proteomes" id="UP000821845"/>
    </source>
</evidence>
<accession>A0ACB7TM62</accession>
<sequence length="86" mass="9391">MLQRLRVSASPARRRGYAALGVEPCRCPHRPGPETQECGAVTSGEASLRKRLGRSSVCHSCIRVVGSQELLEVPREESARFASSRV</sequence>
<protein>
    <submittedName>
        <fullName evidence="1">Uncharacterized protein</fullName>
    </submittedName>
</protein>